<keyword evidence="1" id="KW-0808">Transferase</keyword>
<dbReference type="EMBL" id="JAVRHK010000009">
    <property type="protein sequence ID" value="MDT0677472.1"/>
    <property type="molecule type" value="Genomic_DNA"/>
</dbReference>
<keyword evidence="1" id="KW-0012">Acyltransferase</keyword>
<dbReference type="SUPFAM" id="SSF55729">
    <property type="entry name" value="Acyl-CoA N-acyltransferases (Nat)"/>
    <property type="match status" value="1"/>
</dbReference>
<organism evidence="1 2">
    <name type="scientific">Autumnicola musiva</name>
    <dbReference type="NCBI Taxonomy" id="3075589"/>
    <lineage>
        <taxon>Bacteria</taxon>
        <taxon>Pseudomonadati</taxon>
        <taxon>Bacteroidota</taxon>
        <taxon>Flavobacteriia</taxon>
        <taxon>Flavobacteriales</taxon>
        <taxon>Flavobacteriaceae</taxon>
        <taxon>Autumnicola</taxon>
    </lineage>
</organism>
<accession>A0ABU3D7F7</accession>
<comment type="caution">
    <text evidence="1">The sequence shown here is derived from an EMBL/GenBank/DDBJ whole genome shotgun (WGS) entry which is preliminary data.</text>
</comment>
<protein>
    <submittedName>
        <fullName evidence="1">GNAT family N-acetyltransferase</fullName>
        <ecNumber evidence="1">2.3.1.-</ecNumber>
    </submittedName>
</protein>
<proteinExistence type="predicted"/>
<dbReference type="RefSeq" id="WP_311503816.1">
    <property type="nucleotide sequence ID" value="NZ_JAVRHK010000009.1"/>
</dbReference>
<evidence type="ECO:0000313" key="2">
    <source>
        <dbReference type="Proteomes" id="UP001262582"/>
    </source>
</evidence>
<dbReference type="Pfam" id="PF13527">
    <property type="entry name" value="Acetyltransf_9"/>
    <property type="match status" value="1"/>
</dbReference>
<evidence type="ECO:0000313" key="1">
    <source>
        <dbReference type="EMBL" id="MDT0677472.1"/>
    </source>
</evidence>
<dbReference type="Proteomes" id="UP001262582">
    <property type="component" value="Unassembled WGS sequence"/>
</dbReference>
<dbReference type="InterPro" id="IPR016181">
    <property type="entry name" value="Acyl_CoA_acyltransferase"/>
</dbReference>
<dbReference type="GO" id="GO:0016746">
    <property type="term" value="F:acyltransferase activity"/>
    <property type="evidence" value="ECO:0007669"/>
    <property type="project" value="UniProtKB-KW"/>
</dbReference>
<sequence>MEKIINNPSNYQEQYIENLNKCFNGWGGVKEYNWGLNRKIGQHETDIMLIENDEDGVIAGSAVSYRTLAGNNQTIEIGIMTGSWTLPAARRKGCFSKMIENSNQLCKEKNVPFLTAFVTEENASRRRLESAGSYMFPTFHLFSPEEPYNIDENNIESLENNENVRKQIYERTIKTQKNFLSFSYTLEEFSSQYINRIKETILLKIGDDFAIVEGGVNEMKILLLTSKDPSAFNINIQAITNWCLREKGKKSFFFTTRKELADICLEKGFNCGPGFFTILKNSDESIDYKVLFNSLDINMADKM</sequence>
<dbReference type="Gene3D" id="3.40.630.30">
    <property type="match status" value="1"/>
</dbReference>
<keyword evidence="2" id="KW-1185">Reference proteome</keyword>
<name>A0ABU3D7F7_9FLAO</name>
<reference evidence="1 2" key="1">
    <citation type="submission" date="2023-09" db="EMBL/GenBank/DDBJ databases">
        <authorList>
            <person name="Rey-Velasco X."/>
        </authorList>
    </citation>
    <scope>NUCLEOTIDE SEQUENCE [LARGE SCALE GENOMIC DNA]</scope>
    <source>
        <strain evidence="1 2">F117</strain>
    </source>
</reference>
<gene>
    <name evidence="1" type="ORF">RM539_12870</name>
</gene>
<dbReference type="EC" id="2.3.1.-" evidence="1"/>